<keyword evidence="1" id="KW-0812">Transmembrane</keyword>
<comment type="caution">
    <text evidence="2">The sequence shown here is derived from an EMBL/GenBank/DDBJ whole genome shotgun (WGS) entry which is preliminary data.</text>
</comment>
<evidence type="ECO:0000256" key="1">
    <source>
        <dbReference type="SAM" id="Phobius"/>
    </source>
</evidence>
<evidence type="ECO:0000313" key="2">
    <source>
        <dbReference type="EMBL" id="KAL2292669.1"/>
    </source>
</evidence>
<organism evidence="2 3">
    <name type="scientific">Diaporthe vaccinii</name>
    <dbReference type="NCBI Taxonomy" id="105482"/>
    <lineage>
        <taxon>Eukaryota</taxon>
        <taxon>Fungi</taxon>
        <taxon>Dikarya</taxon>
        <taxon>Ascomycota</taxon>
        <taxon>Pezizomycotina</taxon>
        <taxon>Sordariomycetes</taxon>
        <taxon>Sordariomycetidae</taxon>
        <taxon>Diaporthales</taxon>
        <taxon>Diaporthaceae</taxon>
        <taxon>Diaporthe</taxon>
        <taxon>Diaporthe eres species complex</taxon>
    </lineage>
</organism>
<reference evidence="2 3" key="1">
    <citation type="submission" date="2024-03" db="EMBL/GenBank/DDBJ databases">
        <title>A high-quality draft genome sequence of Diaporthe vaccinii, a causative agent of upright dieback and viscid rot disease in cranberry plants.</title>
        <authorList>
            <person name="Sarrasin M."/>
            <person name="Lang B.F."/>
            <person name="Burger G."/>
        </authorList>
    </citation>
    <scope>NUCLEOTIDE SEQUENCE [LARGE SCALE GENOMIC DNA]</scope>
    <source>
        <strain evidence="2 3">IS7</strain>
    </source>
</reference>
<keyword evidence="1" id="KW-0472">Membrane</keyword>
<dbReference type="EMBL" id="JBAWTH010000002">
    <property type="protein sequence ID" value="KAL2292669.1"/>
    <property type="molecule type" value="Genomic_DNA"/>
</dbReference>
<proteinExistence type="predicted"/>
<protein>
    <submittedName>
        <fullName evidence="2">Uncharacterized protein</fullName>
    </submittedName>
</protein>
<dbReference type="Proteomes" id="UP001600888">
    <property type="component" value="Unassembled WGS sequence"/>
</dbReference>
<keyword evidence="1" id="KW-1133">Transmembrane helix</keyword>
<keyword evidence="3" id="KW-1185">Reference proteome</keyword>
<feature type="transmembrane region" description="Helical" evidence="1">
    <location>
        <begin position="53"/>
        <end position="72"/>
    </location>
</feature>
<accession>A0ABR4FD95</accession>
<gene>
    <name evidence="2" type="ORF">FJTKL_07769</name>
</gene>
<name>A0ABR4FD95_9PEZI</name>
<sequence length="98" mass="11170">MLLHFGRPDSSRFFSFPFGAARIFNFTRKIAVGLAVLLLFDFSWRFFKGPNHLVLFLKISVYPVFVVIISIHPHGTASSRQMSCTSFTSWLARRGGSR</sequence>
<evidence type="ECO:0000313" key="3">
    <source>
        <dbReference type="Proteomes" id="UP001600888"/>
    </source>
</evidence>